<evidence type="ECO:0000313" key="1">
    <source>
        <dbReference type="EMBL" id="KAG5854688.1"/>
    </source>
</evidence>
<dbReference type="AlphaFoldDB" id="A0A9D3MV34"/>
<accession>A0A9D3MV34</accession>
<dbReference type="EMBL" id="JAFIRN010000002">
    <property type="protein sequence ID" value="KAG5854688.1"/>
    <property type="molecule type" value="Genomic_DNA"/>
</dbReference>
<reference evidence="1" key="1">
    <citation type="submission" date="2021-01" db="EMBL/GenBank/DDBJ databases">
        <title>A chromosome-scale assembly of European eel, Anguilla anguilla.</title>
        <authorList>
            <person name="Henkel C."/>
            <person name="Jong-Raadsen S.A."/>
            <person name="Dufour S."/>
            <person name="Weltzien F.-A."/>
            <person name="Palstra A.P."/>
            <person name="Pelster B."/>
            <person name="Spaink H.P."/>
            <person name="Van Den Thillart G.E."/>
            <person name="Jansen H."/>
            <person name="Zahm M."/>
            <person name="Klopp C."/>
            <person name="Cedric C."/>
            <person name="Louis A."/>
            <person name="Berthelot C."/>
            <person name="Parey E."/>
            <person name="Roest Crollius H."/>
            <person name="Montfort J."/>
            <person name="Robinson-Rechavi M."/>
            <person name="Bucao C."/>
            <person name="Bouchez O."/>
            <person name="Gislard M."/>
            <person name="Lluch J."/>
            <person name="Milhes M."/>
            <person name="Lampietro C."/>
            <person name="Lopez Roques C."/>
            <person name="Donnadieu C."/>
            <person name="Braasch I."/>
            <person name="Desvignes T."/>
            <person name="Postlethwait J."/>
            <person name="Bobe J."/>
            <person name="Guiguen Y."/>
            <person name="Dirks R."/>
        </authorList>
    </citation>
    <scope>NUCLEOTIDE SEQUENCE</scope>
    <source>
        <strain evidence="1">Tag_6206</strain>
        <tissue evidence="1">Liver</tissue>
    </source>
</reference>
<protein>
    <submittedName>
        <fullName evidence="1">Uncharacterized protein</fullName>
    </submittedName>
</protein>
<keyword evidence="2" id="KW-1185">Reference proteome</keyword>
<gene>
    <name evidence="1" type="ORF">ANANG_G00040460</name>
</gene>
<proteinExistence type="predicted"/>
<sequence>MKSLHLTVYMYLAVCNGGFPYNDYLDEVRNHLPSDYLFKIPQLDSTCNEKRDNYLQVKWTLGCIIQRDKDKNNSLFLNIALLFEKLNHCQDISKKSCHLGDHLHYVNVTQFQEKYSEAYEHQHENDYISCSCPKQTTKEYTVTAKYCFGTVEY</sequence>
<organism evidence="1 2">
    <name type="scientific">Anguilla anguilla</name>
    <name type="common">European freshwater eel</name>
    <name type="synonym">Muraena anguilla</name>
    <dbReference type="NCBI Taxonomy" id="7936"/>
    <lineage>
        <taxon>Eukaryota</taxon>
        <taxon>Metazoa</taxon>
        <taxon>Chordata</taxon>
        <taxon>Craniata</taxon>
        <taxon>Vertebrata</taxon>
        <taxon>Euteleostomi</taxon>
        <taxon>Actinopterygii</taxon>
        <taxon>Neopterygii</taxon>
        <taxon>Teleostei</taxon>
        <taxon>Anguilliformes</taxon>
        <taxon>Anguillidae</taxon>
        <taxon>Anguilla</taxon>
    </lineage>
</organism>
<evidence type="ECO:0000313" key="2">
    <source>
        <dbReference type="Proteomes" id="UP001044222"/>
    </source>
</evidence>
<name>A0A9D3MV34_ANGAN</name>
<dbReference type="Proteomes" id="UP001044222">
    <property type="component" value="Unassembled WGS sequence"/>
</dbReference>
<comment type="caution">
    <text evidence="1">The sequence shown here is derived from an EMBL/GenBank/DDBJ whole genome shotgun (WGS) entry which is preliminary data.</text>
</comment>